<accession>A0ABP4A4I1</accession>
<comment type="similarity">
    <text evidence="1">Belongs to the Gfo/Idh/MocA family.</text>
</comment>
<feature type="domain" description="Gfo/Idh/MocA-like oxidoreductase C-terminal" evidence="3">
    <location>
        <begin position="131"/>
        <end position="416"/>
    </location>
</feature>
<name>A0ABP4A4I1_9ACTN</name>
<reference evidence="5" key="1">
    <citation type="journal article" date="2019" name="Int. J. Syst. Evol. Microbiol.">
        <title>The Global Catalogue of Microorganisms (GCM) 10K type strain sequencing project: providing services to taxonomists for standard genome sequencing and annotation.</title>
        <authorList>
            <consortium name="The Broad Institute Genomics Platform"/>
            <consortium name="The Broad Institute Genome Sequencing Center for Infectious Disease"/>
            <person name="Wu L."/>
            <person name="Ma J."/>
        </authorList>
    </citation>
    <scope>NUCLEOTIDE SEQUENCE [LARGE SCALE GENOMIC DNA]</scope>
    <source>
        <strain evidence="5">JCM 11136</strain>
    </source>
</reference>
<dbReference type="SUPFAM" id="SSF51735">
    <property type="entry name" value="NAD(P)-binding Rossmann-fold domains"/>
    <property type="match status" value="1"/>
</dbReference>
<dbReference type="Pfam" id="PF02894">
    <property type="entry name" value="GFO_IDH_MocA_C"/>
    <property type="match status" value="1"/>
</dbReference>
<evidence type="ECO:0000259" key="2">
    <source>
        <dbReference type="Pfam" id="PF01408"/>
    </source>
</evidence>
<gene>
    <name evidence="4" type="ORF">GCM10009560_36350</name>
</gene>
<proteinExistence type="inferred from homology"/>
<dbReference type="Gene3D" id="3.40.50.720">
    <property type="entry name" value="NAD(P)-binding Rossmann-like Domain"/>
    <property type="match status" value="1"/>
</dbReference>
<evidence type="ECO:0000259" key="3">
    <source>
        <dbReference type="Pfam" id="PF02894"/>
    </source>
</evidence>
<feature type="domain" description="Gfo/Idh/MocA-like oxidoreductase N-terminal" evidence="2">
    <location>
        <begin position="4"/>
        <end position="114"/>
    </location>
</feature>
<keyword evidence="5" id="KW-1185">Reference proteome</keyword>
<comment type="caution">
    <text evidence="4">The sequence shown here is derived from an EMBL/GenBank/DDBJ whole genome shotgun (WGS) entry which is preliminary data.</text>
</comment>
<organism evidence="4 5">
    <name type="scientific">Nonomuraea longicatena</name>
    <dbReference type="NCBI Taxonomy" id="83682"/>
    <lineage>
        <taxon>Bacteria</taxon>
        <taxon>Bacillati</taxon>
        <taxon>Actinomycetota</taxon>
        <taxon>Actinomycetes</taxon>
        <taxon>Streptosporangiales</taxon>
        <taxon>Streptosporangiaceae</taxon>
        <taxon>Nonomuraea</taxon>
    </lineage>
</organism>
<dbReference type="Proteomes" id="UP001501578">
    <property type="component" value="Unassembled WGS sequence"/>
</dbReference>
<dbReference type="EMBL" id="BAAAHQ010000017">
    <property type="protein sequence ID" value="GAA0931337.1"/>
    <property type="molecule type" value="Genomic_DNA"/>
</dbReference>
<evidence type="ECO:0000313" key="5">
    <source>
        <dbReference type="Proteomes" id="UP001501578"/>
    </source>
</evidence>
<dbReference type="InterPro" id="IPR036291">
    <property type="entry name" value="NAD(P)-bd_dom_sf"/>
</dbReference>
<dbReference type="InterPro" id="IPR000683">
    <property type="entry name" value="Gfo/Idh/MocA-like_OxRdtase_N"/>
</dbReference>
<dbReference type="PANTHER" id="PTHR43377">
    <property type="entry name" value="BILIVERDIN REDUCTASE A"/>
    <property type="match status" value="1"/>
</dbReference>
<dbReference type="SUPFAM" id="SSF55347">
    <property type="entry name" value="Glyceraldehyde-3-phosphate dehydrogenase-like, C-terminal domain"/>
    <property type="match status" value="1"/>
</dbReference>
<evidence type="ECO:0000256" key="1">
    <source>
        <dbReference type="ARBA" id="ARBA00010928"/>
    </source>
</evidence>
<dbReference type="InterPro" id="IPR051450">
    <property type="entry name" value="Gfo/Idh/MocA_Oxidoreductases"/>
</dbReference>
<dbReference type="RefSeq" id="WP_343951061.1">
    <property type="nucleotide sequence ID" value="NZ_BAAAHQ010000017.1"/>
</dbReference>
<dbReference type="Gene3D" id="3.30.360.10">
    <property type="entry name" value="Dihydrodipicolinate Reductase, domain 2"/>
    <property type="match status" value="1"/>
</dbReference>
<sequence length="418" mass="45542">MTRRHAIVGLGHRAGMYVEALRGDWAHAGPLVAFCDTNPARMAAYGPVVPAYAPGDFGLLLERERPDVVIVTSPDHTHHHFAVAALERGCAVIVEKPLATTAAACAAVAEAAGEVTITFNYRYAPRNSEVRRLIAEGAIGTVTSVHFEWLLDTVHGADYFRRWHRDKANSGGLLVHKSGHHFDLVNWWLGATPVSVYAHGDLRFYGDANAPGPRPARSRDSGLVGTDPYSLDLRADPRLDRLYLQAEHEDGYHRDQDVFAPGVTIEDNLSVLVRYDDRALLTYSLNAHAPWEGYRVALNGTLGRVELDVVEREWADPGAAAALGKGARRLEPGSTRTRGERLVLQRHWEPAREIPIPKGRGGHGGGDRLLLDDLFGPRDGERAPDPLGRRADHTDGIKAASIGIAANTSLETGAPVRP</sequence>
<evidence type="ECO:0000313" key="4">
    <source>
        <dbReference type="EMBL" id="GAA0931337.1"/>
    </source>
</evidence>
<protein>
    <submittedName>
        <fullName evidence="4">Gfo/Idh/MocA family oxidoreductase</fullName>
    </submittedName>
</protein>
<dbReference type="PANTHER" id="PTHR43377:SF2">
    <property type="entry name" value="BINDING ROSSMANN FOLD OXIDOREDUCTASE, PUTATIVE (AFU_ORTHOLOGUE AFUA_4G00560)-RELATED"/>
    <property type="match status" value="1"/>
</dbReference>
<dbReference type="Pfam" id="PF01408">
    <property type="entry name" value="GFO_IDH_MocA"/>
    <property type="match status" value="1"/>
</dbReference>
<dbReference type="InterPro" id="IPR004104">
    <property type="entry name" value="Gfo/Idh/MocA-like_OxRdtase_C"/>
</dbReference>